<accession>A0ABQ2IBA1</accession>
<proteinExistence type="predicted"/>
<dbReference type="SUPFAM" id="SSF53448">
    <property type="entry name" value="Nucleotide-diphospho-sugar transferases"/>
    <property type="match status" value="1"/>
</dbReference>
<dbReference type="Pfam" id="PF00535">
    <property type="entry name" value="Glycos_transf_2"/>
    <property type="match status" value="1"/>
</dbReference>
<evidence type="ECO:0000259" key="1">
    <source>
        <dbReference type="Pfam" id="PF00535"/>
    </source>
</evidence>
<feature type="domain" description="Glycosyltransferase 2-like" evidence="1">
    <location>
        <begin position="12"/>
        <end position="178"/>
    </location>
</feature>
<dbReference type="PANTHER" id="PTHR43685:SF14">
    <property type="entry name" value="GLYCOSYLTRANSFERASE 2-LIKE DOMAIN-CONTAINING PROTEIN"/>
    <property type="match status" value="1"/>
</dbReference>
<dbReference type="PANTHER" id="PTHR43685">
    <property type="entry name" value="GLYCOSYLTRANSFERASE"/>
    <property type="match status" value="1"/>
</dbReference>
<dbReference type="CDD" id="cd02525">
    <property type="entry name" value="Succinoglycan_BP_ExoA"/>
    <property type="match status" value="1"/>
</dbReference>
<dbReference type="Proteomes" id="UP000623461">
    <property type="component" value="Unassembled WGS sequence"/>
</dbReference>
<dbReference type="InterPro" id="IPR029044">
    <property type="entry name" value="Nucleotide-diphossugar_trans"/>
</dbReference>
<dbReference type="InterPro" id="IPR001173">
    <property type="entry name" value="Glyco_trans_2-like"/>
</dbReference>
<comment type="caution">
    <text evidence="2">The sequence shown here is derived from an EMBL/GenBank/DDBJ whole genome shotgun (WGS) entry which is preliminary data.</text>
</comment>
<dbReference type="RefSeq" id="WP_043417378.1">
    <property type="nucleotide sequence ID" value="NZ_BMNZ01000006.1"/>
</dbReference>
<name>A0ABQ2IBA1_9MICO</name>
<keyword evidence="3" id="KW-1185">Reference proteome</keyword>
<dbReference type="InterPro" id="IPR050834">
    <property type="entry name" value="Glycosyltransf_2"/>
</dbReference>
<dbReference type="Gene3D" id="3.90.550.10">
    <property type="entry name" value="Spore Coat Polysaccharide Biosynthesis Protein SpsA, Chain A"/>
    <property type="match status" value="1"/>
</dbReference>
<dbReference type="EMBL" id="BMNZ01000006">
    <property type="protein sequence ID" value="GGN04030.1"/>
    <property type="molecule type" value="Genomic_DNA"/>
</dbReference>
<evidence type="ECO:0000313" key="2">
    <source>
        <dbReference type="EMBL" id="GGN04030.1"/>
    </source>
</evidence>
<gene>
    <name evidence="2" type="ORF">GCM10009721_34310</name>
</gene>
<organism evidence="2 3">
    <name type="scientific">Terrabacter tumescens</name>
    <dbReference type="NCBI Taxonomy" id="60443"/>
    <lineage>
        <taxon>Bacteria</taxon>
        <taxon>Bacillati</taxon>
        <taxon>Actinomycetota</taxon>
        <taxon>Actinomycetes</taxon>
        <taxon>Micrococcales</taxon>
        <taxon>Intrasporangiaceae</taxon>
        <taxon>Terrabacter</taxon>
    </lineage>
</organism>
<evidence type="ECO:0000313" key="3">
    <source>
        <dbReference type="Proteomes" id="UP000623461"/>
    </source>
</evidence>
<protein>
    <recommendedName>
        <fullName evidence="1">Glycosyltransferase 2-like domain-containing protein</fullName>
    </recommendedName>
</protein>
<sequence length="339" mass="36317">MDLTPDLQPAVSVIMPILNEERHLRDAVAMILAQDYAGPLEVVLALGPSTDRTDEVAAALAVGDSRVRVVRNPTGRTPDGLNAAIGASTGEVIVRVDGHAEIPDDYISVAVRELERVGADNVGGIMDAQGTTDFERAVAAAMRSPLGVGSSRFHTGGQAGEADTVYLGVFRRSALERVGGYDAHFARAQDWEMNHRIRETGGTVWFTPDLKVTYRPRASVKALAKQYFHYGRWRRVVARHHEGTINPRYLAPPTMVVVTTAATVAGFFWAPAWVVPAGYAAGVVAGGAAISRGESARSRAVTPVVLATMHWAWGIGFLSSPRRLTRPSEALAVQASATD</sequence>
<reference evidence="3" key="1">
    <citation type="journal article" date="2019" name="Int. J. Syst. Evol. Microbiol.">
        <title>The Global Catalogue of Microorganisms (GCM) 10K type strain sequencing project: providing services to taxonomists for standard genome sequencing and annotation.</title>
        <authorList>
            <consortium name="The Broad Institute Genomics Platform"/>
            <consortium name="The Broad Institute Genome Sequencing Center for Infectious Disease"/>
            <person name="Wu L."/>
            <person name="Ma J."/>
        </authorList>
    </citation>
    <scope>NUCLEOTIDE SEQUENCE [LARGE SCALE GENOMIC DNA]</scope>
    <source>
        <strain evidence="3">JCM 1365</strain>
    </source>
</reference>